<feature type="non-terminal residue" evidence="2">
    <location>
        <position position="59"/>
    </location>
</feature>
<comment type="caution">
    <text evidence="2">The sequence shown here is derived from an EMBL/GenBank/DDBJ whole genome shotgun (WGS) entry which is preliminary data.</text>
</comment>
<dbReference type="AlphaFoldDB" id="A0A820P2I0"/>
<dbReference type="Proteomes" id="UP000663881">
    <property type="component" value="Unassembled WGS sequence"/>
</dbReference>
<dbReference type="InterPro" id="IPR043128">
    <property type="entry name" value="Rev_trsase/Diguanyl_cyclase"/>
</dbReference>
<evidence type="ECO:0000313" key="3">
    <source>
        <dbReference type="Proteomes" id="UP000663881"/>
    </source>
</evidence>
<gene>
    <name evidence="2" type="ORF">OKA104_LOCUS51198</name>
</gene>
<name>A0A820P2I0_9BILA</name>
<feature type="domain" description="Reverse transcriptase" evidence="1">
    <location>
        <begin position="2"/>
        <end position="54"/>
    </location>
</feature>
<dbReference type="InterPro" id="IPR043502">
    <property type="entry name" value="DNA/RNA_pol_sf"/>
</dbReference>
<proteinExistence type="predicted"/>
<organism evidence="2 3">
    <name type="scientific">Adineta steineri</name>
    <dbReference type="NCBI Taxonomy" id="433720"/>
    <lineage>
        <taxon>Eukaryota</taxon>
        <taxon>Metazoa</taxon>
        <taxon>Spiralia</taxon>
        <taxon>Gnathifera</taxon>
        <taxon>Rotifera</taxon>
        <taxon>Eurotatoria</taxon>
        <taxon>Bdelloidea</taxon>
        <taxon>Adinetida</taxon>
        <taxon>Adinetidae</taxon>
        <taxon>Adineta</taxon>
    </lineage>
</organism>
<dbReference type="Gene3D" id="3.30.70.270">
    <property type="match status" value="1"/>
</dbReference>
<evidence type="ECO:0000313" key="2">
    <source>
        <dbReference type="EMBL" id="CAF4397216.1"/>
    </source>
</evidence>
<dbReference type="Pfam" id="PF00078">
    <property type="entry name" value="RVT_1"/>
    <property type="match status" value="1"/>
</dbReference>
<protein>
    <recommendedName>
        <fullName evidence="1">Reverse transcriptase domain-containing protein</fullName>
    </recommendedName>
</protein>
<dbReference type="InterPro" id="IPR053134">
    <property type="entry name" value="RNA-dir_DNA_polymerase"/>
</dbReference>
<evidence type="ECO:0000259" key="1">
    <source>
        <dbReference type="Pfam" id="PF00078"/>
    </source>
</evidence>
<dbReference type="InterPro" id="IPR000477">
    <property type="entry name" value="RT_dom"/>
</dbReference>
<reference evidence="2" key="1">
    <citation type="submission" date="2021-02" db="EMBL/GenBank/DDBJ databases">
        <authorList>
            <person name="Nowell W R."/>
        </authorList>
    </citation>
    <scope>NUCLEOTIDE SEQUENCE</scope>
</reference>
<dbReference type="EMBL" id="CAJOAY010027251">
    <property type="protein sequence ID" value="CAF4397216.1"/>
    <property type="molecule type" value="Genomic_DNA"/>
</dbReference>
<sequence length="59" mass="6711">MIDGFSGYNQIVVSEADREKTTFTTPWGTFMYEKMPFGLMNAGTTFQRAMDIAFTGERD</sequence>
<dbReference type="PANTHER" id="PTHR24559:SF457">
    <property type="entry name" value="RNA-DIRECTED DNA POLYMERASE HOMOLOG"/>
    <property type="match status" value="1"/>
</dbReference>
<dbReference type="SUPFAM" id="SSF56672">
    <property type="entry name" value="DNA/RNA polymerases"/>
    <property type="match status" value="1"/>
</dbReference>
<dbReference type="PANTHER" id="PTHR24559">
    <property type="entry name" value="TRANSPOSON TY3-I GAG-POL POLYPROTEIN"/>
    <property type="match status" value="1"/>
</dbReference>
<dbReference type="Gene3D" id="3.10.10.10">
    <property type="entry name" value="HIV Type 1 Reverse Transcriptase, subunit A, domain 1"/>
    <property type="match status" value="1"/>
</dbReference>
<accession>A0A820P2I0</accession>